<evidence type="ECO:0000256" key="1">
    <source>
        <dbReference type="ARBA" id="ARBA00022729"/>
    </source>
</evidence>
<name>A0ABQ9M0T7_HEVBR</name>
<evidence type="ECO:0000313" key="3">
    <source>
        <dbReference type="EMBL" id="KAJ9173837.1"/>
    </source>
</evidence>
<dbReference type="InterPro" id="IPR040361">
    <property type="entry name" value="TPD1"/>
</dbReference>
<sequence length="124" mass="13937">MEKHQFYKFLVWTSVAFSSLHCGLGIKCASNGPTIQQTQVGYGNPPKYMVEVYNRCPMCPVINIHLKCGSFPQALVSPRLLKVVAFGDCVVNGGLPLAPLQKIFFNYSHSKYLMPPATWYFQCE</sequence>
<evidence type="ECO:0000313" key="4">
    <source>
        <dbReference type="Proteomes" id="UP001174677"/>
    </source>
</evidence>
<dbReference type="PANTHER" id="PTHR33184">
    <property type="entry name" value="PROTEIN TAPETUM DETERMINANT 1-LIKE-RELATED"/>
    <property type="match status" value="1"/>
</dbReference>
<accession>A0ABQ9M0T7</accession>
<evidence type="ECO:0000256" key="2">
    <source>
        <dbReference type="SAM" id="SignalP"/>
    </source>
</evidence>
<dbReference type="Pfam" id="PF24068">
    <property type="entry name" value="TPD1_C"/>
    <property type="match status" value="1"/>
</dbReference>
<keyword evidence="4" id="KW-1185">Reference proteome</keyword>
<dbReference type="PANTHER" id="PTHR33184:SF36">
    <property type="entry name" value="EXPANSIN-LIKE EG45 DOMAIN-CONTAINING PROTEIN"/>
    <property type="match status" value="1"/>
</dbReference>
<organism evidence="3 4">
    <name type="scientific">Hevea brasiliensis</name>
    <name type="common">Para rubber tree</name>
    <name type="synonym">Siphonia brasiliensis</name>
    <dbReference type="NCBI Taxonomy" id="3981"/>
    <lineage>
        <taxon>Eukaryota</taxon>
        <taxon>Viridiplantae</taxon>
        <taxon>Streptophyta</taxon>
        <taxon>Embryophyta</taxon>
        <taxon>Tracheophyta</taxon>
        <taxon>Spermatophyta</taxon>
        <taxon>Magnoliopsida</taxon>
        <taxon>eudicotyledons</taxon>
        <taxon>Gunneridae</taxon>
        <taxon>Pentapetalae</taxon>
        <taxon>rosids</taxon>
        <taxon>fabids</taxon>
        <taxon>Malpighiales</taxon>
        <taxon>Euphorbiaceae</taxon>
        <taxon>Crotonoideae</taxon>
        <taxon>Micrandreae</taxon>
        <taxon>Hevea</taxon>
    </lineage>
</organism>
<gene>
    <name evidence="3" type="ORF">P3X46_016933</name>
</gene>
<protein>
    <recommendedName>
        <fullName evidence="5">Expansin-like EG45 domain-containing protein</fullName>
    </recommendedName>
</protein>
<evidence type="ECO:0008006" key="5">
    <source>
        <dbReference type="Google" id="ProtNLM"/>
    </source>
</evidence>
<dbReference type="Proteomes" id="UP001174677">
    <property type="component" value="Chromosome 9"/>
</dbReference>
<proteinExistence type="predicted"/>
<comment type="caution">
    <text evidence="3">The sequence shown here is derived from an EMBL/GenBank/DDBJ whole genome shotgun (WGS) entry which is preliminary data.</text>
</comment>
<feature type="chain" id="PRO_5045402302" description="Expansin-like EG45 domain-containing protein" evidence="2">
    <location>
        <begin position="26"/>
        <end position="124"/>
    </location>
</feature>
<feature type="signal peptide" evidence="2">
    <location>
        <begin position="1"/>
        <end position="25"/>
    </location>
</feature>
<reference evidence="3" key="1">
    <citation type="journal article" date="2023" name="Plant Biotechnol. J.">
        <title>Chromosome-level wild Hevea brasiliensis genome provides new tools for genomic-assisted breeding and valuable loci to elevate rubber yield.</title>
        <authorList>
            <person name="Cheng H."/>
            <person name="Song X."/>
            <person name="Hu Y."/>
            <person name="Wu T."/>
            <person name="Yang Q."/>
            <person name="An Z."/>
            <person name="Feng S."/>
            <person name="Deng Z."/>
            <person name="Wu W."/>
            <person name="Zeng X."/>
            <person name="Tu M."/>
            <person name="Wang X."/>
            <person name="Huang H."/>
        </authorList>
    </citation>
    <scope>NUCLEOTIDE SEQUENCE</scope>
    <source>
        <strain evidence="3">MT/VB/25A 57/8</strain>
    </source>
</reference>
<dbReference type="EMBL" id="JARPOI010000009">
    <property type="protein sequence ID" value="KAJ9173837.1"/>
    <property type="molecule type" value="Genomic_DNA"/>
</dbReference>
<keyword evidence="1 2" id="KW-0732">Signal</keyword>